<dbReference type="InterPro" id="IPR016181">
    <property type="entry name" value="Acyl_CoA_acyltransferase"/>
</dbReference>
<dbReference type="Pfam" id="PF08351">
    <property type="entry name" value="TmcA_N"/>
    <property type="match status" value="1"/>
</dbReference>
<evidence type="ECO:0000256" key="9">
    <source>
        <dbReference type="HAMAP-Rule" id="MF_01886"/>
    </source>
</evidence>
<dbReference type="CDD" id="cd04301">
    <property type="entry name" value="NAT_SF"/>
    <property type="match status" value="1"/>
</dbReference>
<reference evidence="12" key="1">
    <citation type="journal article" date="2019" name="Int. J. Syst. Evol. Microbiol.">
        <title>The Global Catalogue of Microorganisms (GCM) 10K type strain sequencing project: providing services to taxonomists for standard genome sequencing and annotation.</title>
        <authorList>
            <consortium name="The Broad Institute Genomics Platform"/>
            <consortium name="The Broad Institute Genome Sequencing Center for Infectious Disease"/>
            <person name="Wu L."/>
            <person name="Ma J."/>
        </authorList>
    </citation>
    <scope>NUCLEOTIDE SEQUENCE [LARGE SCALE GENOMIC DNA]</scope>
    <source>
        <strain evidence="12">JCM 16914</strain>
    </source>
</reference>
<evidence type="ECO:0000256" key="8">
    <source>
        <dbReference type="ARBA" id="ARBA00023315"/>
    </source>
</evidence>
<evidence type="ECO:0000313" key="11">
    <source>
        <dbReference type="EMBL" id="GAA3907315.1"/>
    </source>
</evidence>
<evidence type="ECO:0000256" key="3">
    <source>
        <dbReference type="ARBA" id="ARBA00022679"/>
    </source>
</evidence>
<dbReference type="PANTHER" id="PTHR10925">
    <property type="entry name" value="N-ACETYLTRANSFERASE 10"/>
    <property type="match status" value="1"/>
</dbReference>
<organism evidence="11 12">
    <name type="scientific">Halomonas cibimaris</name>
    <dbReference type="NCBI Taxonomy" id="657012"/>
    <lineage>
        <taxon>Bacteria</taxon>
        <taxon>Pseudomonadati</taxon>
        <taxon>Pseudomonadota</taxon>
        <taxon>Gammaproteobacteria</taxon>
        <taxon>Oceanospirillales</taxon>
        <taxon>Halomonadaceae</taxon>
        <taxon>Halomonas</taxon>
    </lineage>
</organism>
<feature type="binding site" evidence="9">
    <location>
        <position position="371"/>
    </location>
    <ligand>
        <name>ATP</name>
        <dbReference type="ChEBI" id="CHEBI:30616"/>
    </ligand>
</feature>
<evidence type="ECO:0000256" key="2">
    <source>
        <dbReference type="ARBA" id="ARBA00022555"/>
    </source>
</evidence>
<keyword evidence="1 9" id="KW-0963">Cytoplasm</keyword>
<dbReference type="HAMAP" id="MF_01886">
    <property type="entry name" value="tRNA_acetyltr_TmcA"/>
    <property type="match status" value="1"/>
</dbReference>
<evidence type="ECO:0000259" key="10">
    <source>
        <dbReference type="PROSITE" id="PS51186"/>
    </source>
</evidence>
<evidence type="ECO:0000256" key="7">
    <source>
        <dbReference type="ARBA" id="ARBA00022884"/>
    </source>
</evidence>
<feature type="domain" description="N-acetyltransferase" evidence="10">
    <location>
        <begin position="408"/>
        <end position="587"/>
    </location>
</feature>
<evidence type="ECO:0000256" key="1">
    <source>
        <dbReference type="ARBA" id="ARBA00022490"/>
    </source>
</evidence>
<dbReference type="SUPFAM" id="SSF52540">
    <property type="entry name" value="P-loop containing nucleoside triphosphate hydrolases"/>
    <property type="match status" value="1"/>
</dbReference>
<evidence type="ECO:0000256" key="5">
    <source>
        <dbReference type="ARBA" id="ARBA00022741"/>
    </source>
</evidence>
<protein>
    <recommendedName>
        <fullName evidence="9">tRNA(Met) cytidine acetyltransferase TmcA</fullName>
        <ecNumber evidence="9">2.3.1.193</ecNumber>
    </recommendedName>
</protein>
<feature type="binding site" evidence="9">
    <location>
        <position position="553"/>
    </location>
    <ligand>
        <name>acetyl-CoA</name>
        <dbReference type="ChEBI" id="CHEBI:57288"/>
    </ligand>
</feature>
<keyword evidence="6 9" id="KW-0067">ATP-binding</keyword>
<dbReference type="InterPro" id="IPR007807">
    <property type="entry name" value="TcmA/NAT10_helicase"/>
</dbReference>
<dbReference type="Proteomes" id="UP001500133">
    <property type="component" value="Unassembled WGS sequence"/>
</dbReference>
<gene>
    <name evidence="9" type="primary">tmcA</name>
    <name evidence="11" type="ORF">GCM10022228_16970</name>
</gene>
<comment type="function">
    <text evidence="9">Catalyzes the formation of N(4)-acetylcytidine (ac(4)C) at the wobble position of tRNA(Met), by using acetyl-CoA as an acetyl donor and ATP (or GTP).</text>
</comment>
<dbReference type="Pfam" id="PF05127">
    <property type="entry name" value="NAT10_TcmA_helicase"/>
    <property type="match status" value="1"/>
</dbReference>
<dbReference type="EC" id="2.3.1.193" evidence="9"/>
<name>A0ABP7LRM3_9GAMM</name>
<dbReference type="Gene3D" id="3.40.50.11040">
    <property type="match status" value="1"/>
</dbReference>
<keyword evidence="2 9" id="KW-0820">tRNA-binding</keyword>
<dbReference type="InterPro" id="IPR013562">
    <property type="entry name" value="TmcA/NAT10_N"/>
</dbReference>
<comment type="similarity">
    <text evidence="9">Belongs to the TmcA family.</text>
</comment>
<evidence type="ECO:0000256" key="6">
    <source>
        <dbReference type="ARBA" id="ARBA00022840"/>
    </source>
</evidence>
<evidence type="ECO:0000256" key="4">
    <source>
        <dbReference type="ARBA" id="ARBA00022694"/>
    </source>
</evidence>
<dbReference type="Pfam" id="PF13718">
    <property type="entry name" value="GNAT_acetyltr_2"/>
    <property type="match status" value="2"/>
</dbReference>
<dbReference type="InterPro" id="IPR032672">
    <property type="entry name" value="TmcA/NAT10/Kre33"/>
</dbReference>
<dbReference type="RefSeq" id="WP_344704317.1">
    <property type="nucleotide sequence ID" value="NZ_BAAAZT010000073.1"/>
</dbReference>
<keyword evidence="3 9" id="KW-0808">Transferase</keyword>
<comment type="catalytic activity">
    <reaction evidence="9">
        <text>cytidine(34) in elongator tRNA(Met) + acetyl-CoA + ATP + H2O = N(4)-acetylcytidine(34) in elongator tRNA(Met) + ADP + phosphate + CoA + H(+)</text>
        <dbReference type="Rhea" id="RHEA:43788"/>
        <dbReference type="Rhea" id="RHEA-COMP:10693"/>
        <dbReference type="Rhea" id="RHEA-COMP:10694"/>
        <dbReference type="ChEBI" id="CHEBI:15377"/>
        <dbReference type="ChEBI" id="CHEBI:15378"/>
        <dbReference type="ChEBI" id="CHEBI:30616"/>
        <dbReference type="ChEBI" id="CHEBI:43474"/>
        <dbReference type="ChEBI" id="CHEBI:57287"/>
        <dbReference type="ChEBI" id="CHEBI:57288"/>
        <dbReference type="ChEBI" id="CHEBI:74900"/>
        <dbReference type="ChEBI" id="CHEBI:82748"/>
        <dbReference type="ChEBI" id="CHEBI:456216"/>
        <dbReference type="EC" id="2.3.1.193"/>
    </reaction>
</comment>
<dbReference type="PANTHER" id="PTHR10925:SF5">
    <property type="entry name" value="RNA CYTIDINE ACETYLTRANSFERASE"/>
    <property type="match status" value="1"/>
</dbReference>
<evidence type="ECO:0000313" key="12">
    <source>
        <dbReference type="Proteomes" id="UP001500133"/>
    </source>
</evidence>
<dbReference type="EMBL" id="BAAAZT010000073">
    <property type="protein sequence ID" value="GAA3907315.1"/>
    <property type="molecule type" value="Genomic_DNA"/>
</dbReference>
<comment type="caution">
    <text evidence="9">Lacks conserved residue(s) required for the propagation of feature annotation.</text>
</comment>
<accession>A0ABP7LRM3</accession>
<dbReference type="InterPro" id="IPR024914">
    <property type="entry name" value="tRNA_acetyltr_TmcA"/>
</dbReference>
<dbReference type="InterPro" id="IPR027417">
    <property type="entry name" value="P-loop_NTPase"/>
</dbReference>
<keyword evidence="4 9" id="KW-0819">tRNA processing</keyword>
<feature type="binding site" evidence="9">
    <location>
        <position position="199"/>
    </location>
    <ligand>
        <name>ATP</name>
        <dbReference type="ChEBI" id="CHEBI:30616"/>
    </ligand>
</feature>
<proteinExistence type="inferred from homology"/>
<keyword evidence="7 9" id="KW-0694">RNA-binding</keyword>
<dbReference type="Gene3D" id="3.40.630.30">
    <property type="match status" value="1"/>
</dbReference>
<comment type="caution">
    <text evidence="11">The sequence shown here is derived from an EMBL/GenBank/DDBJ whole genome shotgun (WGS) entry which is preliminary data.</text>
</comment>
<dbReference type="Gene3D" id="3.40.50.300">
    <property type="entry name" value="P-loop containing nucleotide triphosphate hydrolases"/>
    <property type="match status" value="1"/>
</dbReference>
<dbReference type="SUPFAM" id="SSF55729">
    <property type="entry name" value="Acyl-CoA N-acyltransferases (Nat)"/>
    <property type="match status" value="1"/>
</dbReference>
<comment type="subcellular location">
    <subcellularLocation>
        <location evidence="9">Cytoplasm</location>
    </subcellularLocation>
</comment>
<dbReference type="PROSITE" id="PS51186">
    <property type="entry name" value="GNAT"/>
    <property type="match status" value="1"/>
</dbReference>
<dbReference type="InterPro" id="IPR000182">
    <property type="entry name" value="GNAT_dom"/>
</dbReference>
<sequence length="715" mass="75890">MQPPISPARDVRGLRALLAHATRLGRRRARCLVWLSGGQTAGRRRALALWRAKDWHAPLWVGAPLEGTTHAPPALPAAKARTRLGQEHELVVVDVAAGLDPNALGALGGTLTAGGLLVLITPEGFGRAPDADYRRIADYPYAWQDLSAHYLARLARLLADDAGVLSWPADGAVPSVPALARTAARSRMPQDAACITDDQARAVARLERLKRRRPLVITADRGRGKSAALGIACARWLKRGVARIVVTAPRPDAAAALFAHAAGEAGASRESPARLTLESGGVLEFIAPDALSAAVQAGTLGGDGSYLVVDEAAAIPPALLGEWLTAFPRIAFATTVHGYEGSGRGFALRFRARLDRQTPGWQALTLATPVRFAPNDPLEATLNRLLLLKAGVTDTPGAGKPKVRWLKRRVLARSEAALEALFGLLVQSHYRTAPDDVRQLLDGPATRIGVLGEERTPAGVVVLREEGGFDAELAEQVAQGVRRPQGHLLAQSLAAHAGSRAALTARWQRITRVAVHPHCRRRGAGLELLNAAEQAARKSRADLVGATFGADAELVAFWQAAGFTPLRLGIAKDTATGEHALMVARALTPRGEAVIGSLNRRLARELPGLLAFELGGLSAGVLVPLLASLAPVALTAEQRCDIADVAKARRDPRLARDALQTLARSAAQPSLDAHAREACAALAGWAYQNRPLADSHKRHVSELRRAAALLAERVV</sequence>
<keyword evidence="5 9" id="KW-0547">Nucleotide-binding</keyword>
<keyword evidence="8 9" id="KW-0012">Acyltransferase</keyword>
<feature type="binding site" evidence="9">
    <location>
        <begin position="513"/>
        <end position="515"/>
    </location>
    <ligand>
        <name>acetyl-CoA</name>
        <dbReference type="ChEBI" id="CHEBI:57288"/>
    </ligand>
</feature>
<keyword evidence="12" id="KW-1185">Reference proteome</keyword>